<dbReference type="Pfam" id="PF01926">
    <property type="entry name" value="MMR_HSR1"/>
    <property type="match status" value="1"/>
</dbReference>
<evidence type="ECO:0000313" key="7">
    <source>
        <dbReference type="Proteomes" id="UP000039324"/>
    </source>
</evidence>
<dbReference type="GO" id="GO:0016887">
    <property type="term" value="F:ATP hydrolysis activity"/>
    <property type="evidence" value="ECO:0007669"/>
    <property type="project" value="InterPro"/>
</dbReference>
<dbReference type="EMBL" id="CDSF01000079">
    <property type="protein sequence ID" value="CEO97506.1"/>
    <property type="molecule type" value="Genomic_DNA"/>
</dbReference>
<evidence type="ECO:0000259" key="4">
    <source>
        <dbReference type="PROSITE" id="PS51710"/>
    </source>
</evidence>
<dbReference type="SUPFAM" id="SSF52540">
    <property type="entry name" value="P-loop containing nucleoside triphosphate hydrolases"/>
    <property type="match status" value="1"/>
</dbReference>
<feature type="domain" description="OBG-type G" evidence="4">
    <location>
        <begin position="14"/>
        <end position="298"/>
    </location>
</feature>
<dbReference type="PIRSF" id="PIRSF006641">
    <property type="entry name" value="CHP00092"/>
    <property type="match status" value="1"/>
</dbReference>
<evidence type="ECO:0000256" key="1">
    <source>
        <dbReference type="ARBA" id="ARBA00022723"/>
    </source>
</evidence>
<protein>
    <recommendedName>
        <fullName evidence="4">OBG-type G domain-containing protein</fullName>
    </recommendedName>
</protein>
<dbReference type="InterPro" id="IPR031167">
    <property type="entry name" value="G_OBG"/>
</dbReference>
<dbReference type="InterPro" id="IPR023192">
    <property type="entry name" value="TGS-like_dom_sf"/>
</dbReference>
<evidence type="ECO:0000313" key="8">
    <source>
        <dbReference type="Proteomes" id="UP000290189"/>
    </source>
</evidence>
<evidence type="ECO:0000313" key="6">
    <source>
        <dbReference type="EMBL" id="SPQ97816.1"/>
    </source>
</evidence>
<keyword evidence="3" id="KW-0067">ATP-binding</keyword>
<evidence type="ECO:0000256" key="2">
    <source>
        <dbReference type="ARBA" id="ARBA00022741"/>
    </source>
</evidence>
<dbReference type="NCBIfam" id="TIGR00092">
    <property type="entry name" value="redox-regulated ATPase YchF"/>
    <property type="match status" value="1"/>
</dbReference>
<dbReference type="InterPro" id="IPR004396">
    <property type="entry name" value="ATPase_YchF/OLA1"/>
</dbReference>
<dbReference type="PANTHER" id="PTHR23305:SF18">
    <property type="entry name" value="OBG-TYPE G DOMAIN-CONTAINING PROTEIN"/>
    <property type="match status" value="1"/>
</dbReference>
<evidence type="ECO:0000256" key="3">
    <source>
        <dbReference type="ARBA" id="ARBA00022840"/>
    </source>
</evidence>
<dbReference type="InterPro" id="IPR027417">
    <property type="entry name" value="P-loop_NTPase"/>
</dbReference>
<dbReference type="PANTHER" id="PTHR23305">
    <property type="entry name" value="OBG GTPASE FAMILY"/>
    <property type="match status" value="1"/>
</dbReference>
<dbReference type="Gene3D" id="1.10.150.300">
    <property type="entry name" value="TGS-like domain"/>
    <property type="match status" value="1"/>
</dbReference>
<dbReference type="Proteomes" id="UP000039324">
    <property type="component" value="Unassembled WGS sequence"/>
</dbReference>
<dbReference type="InterPro" id="IPR013029">
    <property type="entry name" value="YchF_C"/>
</dbReference>
<keyword evidence="2" id="KW-0547">Nucleotide-binding</keyword>
<reference evidence="5 7" key="1">
    <citation type="submission" date="2015-02" db="EMBL/GenBank/DDBJ databases">
        <authorList>
            <person name="Chooi Y.-H."/>
        </authorList>
    </citation>
    <scope>NUCLEOTIDE SEQUENCE [LARGE SCALE GENOMIC DNA]</scope>
    <source>
        <strain evidence="5">E3</strain>
    </source>
</reference>
<dbReference type="PROSITE" id="PS51710">
    <property type="entry name" value="G_OBG"/>
    <property type="match status" value="1"/>
</dbReference>
<dbReference type="OMA" id="ARQWTIR"/>
<dbReference type="Gene3D" id="3.40.50.300">
    <property type="entry name" value="P-loop containing nucleotide triphosphate hydrolases"/>
    <property type="match status" value="1"/>
</dbReference>
<dbReference type="InterPro" id="IPR006073">
    <property type="entry name" value="GTP-bd"/>
</dbReference>
<evidence type="ECO:0000313" key="5">
    <source>
        <dbReference type="EMBL" id="CEO97506.1"/>
    </source>
</evidence>
<dbReference type="Proteomes" id="UP000290189">
    <property type="component" value="Unassembled WGS sequence"/>
</dbReference>
<dbReference type="OrthoDB" id="424823at2759"/>
<dbReference type="STRING" id="37360.A0A0G4IQU8"/>
<dbReference type="PRINTS" id="PR00326">
    <property type="entry name" value="GTP1OBG"/>
</dbReference>
<dbReference type="GO" id="GO:0005525">
    <property type="term" value="F:GTP binding"/>
    <property type="evidence" value="ECO:0007669"/>
    <property type="project" value="InterPro"/>
</dbReference>
<dbReference type="InterPro" id="IPR012676">
    <property type="entry name" value="TGS-like"/>
</dbReference>
<dbReference type="GO" id="GO:0046872">
    <property type="term" value="F:metal ion binding"/>
    <property type="evidence" value="ECO:0007669"/>
    <property type="project" value="UniProtKB-KW"/>
</dbReference>
<name>A0A0G4IQU8_PLABS</name>
<reference evidence="6 8" key="2">
    <citation type="submission" date="2018-03" db="EMBL/GenBank/DDBJ databases">
        <authorList>
            <person name="Fogelqvist J."/>
        </authorList>
    </citation>
    <scope>NUCLEOTIDE SEQUENCE [LARGE SCALE GENOMIC DNA]</scope>
</reference>
<dbReference type="FunFam" id="3.10.20.30:FF:000001">
    <property type="entry name" value="Ribosome-binding ATPase YchF"/>
    <property type="match status" value="1"/>
</dbReference>
<dbReference type="Pfam" id="PF06071">
    <property type="entry name" value="YchF-GTPase_C"/>
    <property type="match status" value="1"/>
</dbReference>
<sequence length="383" mass="41666">MLLLGRCARRRFSNSVGIVGMPNTGKSTLFNALTRTQMALSANYPFATIEPTCARVPVPDPTLRRFAAVAKSEKVIESQIEFVDIAGLVKGAHKGEGLGNQFLSNIRECDVLVHVVRCFEDESIIHVEQDGPNPTRDLATIRNELILADMAFIEKRLATNSKRKRSSLTAEGQLDCLLGHCLDKLGGGRECNEEAFANDDPDVWETVRSFNLLTSKPVVYVMNVDEDCVTSGNGMTIEVVDTIKSAGSKAQCLPVCIKLEEEAATQADEIAQLDYLSMAGLDETSLQKIISASHSLLSVHSFFTIGPKEARAWQIPVGACAAKAAGQIHSDFEKKFKSAEVIAAKDFPALGDFPKARKAGKTRLEGRDYIVQTGDVILFSSAK</sequence>
<dbReference type="GO" id="GO:0005737">
    <property type="term" value="C:cytoplasm"/>
    <property type="evidence" value="ECO:0007669"/>
    <property type="project" value="TreeGrafter"/>
</dbReference>
<proteinExistence type="predicted"/>
<dbReference type="CDD" id="cd01900">
    <property type="entry name" value="YchF"/>
    <property type="match status" value="1"/>
</dbReference>
<accession>A0A0G4IQU8</accession>
<dbReference type="AlphaFoldDB" id="A0A0G4IQU8"/>
<dbReference type="Gene3D" id="3.10.20.30">
    <property type="match status" value="1"/>
</dbReference>
<gene>
    <name evidence="5" type="ORF">PBRA_000851</name>
    <name evidence="6" type="ORF">PLBR_LOCUS5031</name>
</gene>
<keyword evidence="7" id="KW-1185">Reference proteome</keyword>
<geneLocation type="mitochondrion" evidence="6"/>
<dbReference type="GO" id="GO:0005524">
    <property type="term" value="F:ATP binding"/>
    <property type="evidence" value="ECO:0007669"/>
    <property type="project" value="UniProtKB-KW"/>
</dbReference>
<dbReference type="SUPFAM" id="SSF81271">
    <property type="entry name" value="TGS-like"/>
    <property type="match status" value="1"/>
</dbReference>
<organism evidence="5 7">
    <name type="scientific">Plasmodiophora brassicae</name>
    <name type="common">Clubroot disease agent</name>
    <dbReference type="NCBI Taxonomy" id="37360"/>
    <lineage>
        <taxon>Eukaryota</taxon>
        <taxon>Sar</taxon>
        <taxon>Rhizaria</taxon>
        <taxon>Endomyxa</taxon>
        <taxon>Phytomyxea</taxon>
        <taxon>Plasmodiophorida</taxon>
        <taxon>Plasmodiophoridae</taxon>
        <taxon>Plasmodiophora</taxon>
    </lineage>
</organism>
<dbReference type="InterPro" id="IPR012675">
    <property type="entry name" value="Beta-grasp_dom_sf"/>
</dbReference>
<keyword evidence="6" id="KW-0496">Mitochondrion</keyword>
<keyword evidence="1" id="KW-0479">Metal-binding</keyword>
<dbReference type="EMBL" id="OVEO01000008">
    <property type="protein sequence ID" value="SPQ97816.1"/>
    <property type="molecule type" value="Genomic_DNA"/>
</dbReference>
<dbReference type="InterPro" id="IPR041706">
    <property type="entry name" value="YchF_N"/>
</dbReference>